<dbReference type="PANTHER" id="PTHR21569">
    <property type="entry name" value="RIBOSOMAL PROTEIN S9"/>
    <property type="match status" value="1"/>
</dbReference>
<dbReference type="GO" id="GO:0022627">
    <property type="term" value="C:cytosolic small ribosomal subunit"/>
    <property type="evidence" value="ECO:0007669"/>
    <property type="project" value="TreeGrafter"/>
</dbReference>
<feature type="compositionally biased region" description="Basic and acidic residues" evidence="6">
    <location>
        <begin position="152"/>
        <end position="161"/>
    </location>
</feature>
<dbReference type="GO" id="GO:0003735">
    <property type="term" value="F:structural constituent of ribosome"/>
    <property type="evidence" value="ECO:0007669"/>
    <property type="project" value="InterPro"/>
</dbReference>
<organism evidence="7 8">
    <name type="scientific">Lyticum sinuosum</name>
    <dbReference type="NCBI Taxonomy" id="1332059"/>
    <lineage>
        <taxon>Bacteria</taxon>
        <taxon>Pseudomonadati</taxon>
        <taxon>Pseudomonadota</taxon>
        <taxon>Alphaproteobacteria</taxon>
        <taxon>Rickettsiales</taxon>
        <taxon>Lyticum</taxon>
    </lineage>
</organism>
<dbReference type="Gene3D" id="3.30.230.10">
    <property type="match status" value="1"/>
</dbReference>
<dbReference type="SUPFAM" id="SSF54211">
    <property type="entry name" value="Ribosomal protein S5 domain 2-like"/>
    <property type="match status" value="1"/>
</dbReference>
<dbReference type="InterPro" id="IPR000754">
    <property type="entry name" value="Ribosomal_uS9"/>
</dbReference>
<dbReference type="NCBIfam" id="NF001099">
    <property type="entry name" value="PRK00132.1"/>
    <property type="match status" value="1"/>
</dbReference>
<dbReference type="InterPro" id="IPR023035">
    <property type="entry name" value="Ribosomal_uS9_bac/plastid"/>
</dbReference>
<accession>A0AAE4VJR6</accession>
<keyword evidence="8" id="KW-1185">Reference proteome</keyword>
<dbReference type="InterPro" id="IPR020568">
    <property type="entry name" value="Ribosomal_Su5_D2-typ_SF"/>
</dbReference>
<name>A0AAE4VJR6_9RICK</name>
<keyword evidence="2 7" id="KW-0689">Ribosomal protein</keyword>
<dbReference type="Pfam" id="PF00380">
    <property type="entry name" value="Ribosomal_S9"/>
    <property type="match status" value="1"/>
</dbReference>
<dbReference type="AlphaFoldDB" id="A0AAE4VJR6"/>
<dbReference type="PANTHER" id="PTHR21569:SF1">
    <property type="entry name" value="SMALL RIBOSOMAL SUBUNIT PROTEIN US9M"/>
    <property type="match status" value="1"/>
</dbReference>
<evidence type="ECO:0000256" key="2">
    <source>
        <dbReference type="ARBA" id="ARBA00022980"/>
    </source>
</evidence>
<evidence type="ECO:0000256" key="3">
    <source>
        <dbReference type="ARBA" id="ARBA00023274"/>
    </source>
</evidence>
<comment type="similarity">
    <text evidence="1">Belongs to the universal ribosomal protein uS9 family.</text>
</comment>
<evidence type="ECO:0000256" key="1">
    <source>
        <dbReference type="ARBA" id="ARBA00005251"/>
    </source>
</evidence>
<gene>
    <name evidence="7" type="ORF">Lyticum_00303</name>
</gene>
<dbReference type="InterPro" id="IPR014721">
    <property type="entry name" value="Ribsml_uS5_D2-typ_fold_subgr"/>
</dbReference>
<dbReference type="Proteomes" id="UP001289135">
    <property type="component" value="Unassembled WGS sequence"/>
</dbReference>
<protein>
    <recommendedName>
        <fullName evidence="4">Small ribosomal subunit protein uS9</fullName>
    </recommendedName>
    <alternativeName>
        <fullName evidence="5">30S ribosomal protein S9</fullName>
    </alternativeName>
</protein>
<proteinExistence type="inferred from homology"/>
<comment type="caution">
    <text evidence="7">The sequence shown here is derived from an EMBL/GenBank/DDBJ whole genome shotgun (WGS) entry which is preliminary data.</text>
</comment>
<evidence type="ECO:0000256" key="4">
    <source>
        <dbReference type="ARBA" id="ARBA00035259"/>
    </source>
</evidence>
<reference evidence="7" key="1">
    <citation type="submission" date="2023-02" db="EMBL/GenBank/DDBJ databases">
        <title>Host association and intracellularity evolved multiple times independently in the Rickettsiales.</title>
        <authorList>
            <person name="Castelli M."/>
            <person name="Nardi T."/>
            <person name="Gammuto L."/>
            <person name="Bellinzona G."/>
            <person name="Sabaneyeva E."/>
            <person name="Potekhin A."/>
            <person name="Serra V."/>
            <person name="Petroni G."/>
            <person name="Sassera D."/>
        </authorList>
    </citation>
    <scope>NUCLEOTIDE SEQUENCE</scope>
    <source>
        <strain evidence="7">USBL-36I1</strain>
    </source>
</reference>
<dbReference type="RefSeq" id="WP_322498560.1">
    <property type="nucleotide sequence ID" value="NZ_JARGYU010000001.1"/>
</dbReference>
<dbReference type="GO" id="GO:0003723">
    <property type="term" value="F:RNA binding"/>
    <property type="evidence" value="ECO:0007669"/>
    <property type="project" value="TreeGrafter"/>
</dbReference>
<dbReference type="EMBL" id="JARGYU010000001">
    <property type="protein sequence ID" value="MDZ5761136.1"/>
    <property type="molecule type" value="Genomic_DNA"/>
</dbReference>
<evidence type="ECO:0000256" key="6">
    <source>
        <dbReference type="SAM" id="MobiDB-lite"/>
    </source>
</evidence>
<sequence>MTKIEIPTVTHINNKIVAPINKYSRGVRNFKISEDLKPKVGRRKASIARVWLIPKSQINTKIEEGIKSDFIINDRDFLSFFPIGKKDKLQSALYMPFKIAGINSNDYVIVATVKGGGTTGQADAIILGIARNLAIISDGCHTMMRKNGYLTRDSRSVETKKSGKPKSRKSKQFSKR</sequence>
<evidence type="ECO:0000313" key="8">
    <source>
        <dbReference type="Proteomes" id="UP001289135"/>
    </source>
</evidence>
<feature type="region of interest" description="Disordered" evidence="6">
    <location>
        <begin position="152"/>
        <end position="176"/>
    </location>
</feature>
<feature type="compositionally biased region" description="Basic residues" evidence="6">
    <location>
        <begin position="162"/>
        <end position="176"/>
    </location>
</feature>
<dbReference type="GO" id="GO:0006412">
    <property type="term" value="P:translation"/>
    <property type="evidence" value="ECO:0007669"/>
    <property type="project" value="InterPro"/>
</dbReference>
<keyword evidence="3" id="KW-0687">Ribonucleoprotein</keyword>
<evidence type="ECO:0000313" key="7">
    <source>
        <dbReference type="EMBL" id="MDZ5761136.1"/>
    </source>
</evidence>
<evidence type="ECO:0000256" key="5">
    <source>
        <dbReference type="ARBA" id="ARBA00035523"/>
    </source>
</evidence>